<evidence type="ECO:0000313" key="5">
    <source>
        <dbReference type="EMBL" id="MBD5781923.1"/>
    </source>
</evidence>
<dbReference type="InterPro" id="IPR050313">
    <property type="entry name" value="Carb_Metab_HTH_regulators"/>
</dbReference>
<dbReference type="GO" id="GO:0003700">
    <property type="term" value="F:DNA-binding transcription factor activity"/>
    <property type="evidence" value="ECO:0007669"/>
    <property type="project" value="InterPro"/>
</dbReference>
<dbReference type="GO" id="GO:0003677">
    <property type="term" value="F:DNA binding"/>
    <property type="evidence" value="ECO:0007669"/>
    <property type="project" value="UniProtKB-KW"/>
</dbReference>
<dbReference type="InterPro" id="IPR018356">
    <property type="entry name" value="Tscrpt_reg_HTH_DeoR_CS"/>
</dbReference>
<dbReference type="RefSeq" id="WP_191618998.1">
    <property type="nucleotide sequence ID" value="NZ_JACYFG010000051.1"/>
</dbReference>
<dbReference type="InterPro" id="IPR014036">
    <property type="entry name" value="DeoR-like_C"/>
</dbReference>
<keyword evidence="3" id="KW-0804">Transcription</keyword>
<sequence>MIAANRHQVIIDLLEKEGSVRTVDLAQQLDVTDETIRRDLEKLEKEDRLQRTHGGAVASQHLNKDRSFEERSIQNIEPKRRISKAASELIQAGDRIFIDASSTALQLTSHPSKFAGTTVITNSALVLAELAPYPEIEVIIAGGVLDRQSHSFIGPATIATLRRYRVDKAFFSGNGVDEIRGISEVNEAQAHIKDFVIPRCANAILLADPTKLGASSTYFFAQCEQINTFVTTRDATHPLLSTLEQSGTQIVYAD</sequence>
<dbReference type="EMBL" id="JACYFG010000051">
    <property type="protein sequence ID" value="MBD5781923.1"/>
    <property type="molecule type" value="Genomic_DNA"/>
</dbReference>
<dbReference type="SMART" id="SM01134">
    <property type="entry name" value="DeoRC"/>
    <property type="match status" value="1"/>
</dbReference>
<dbReference type="Pfam" id="PF08220">
    <property type="entry name" value="HTH_DeoR"/>
    <property type="match status" value="1"/>
</dbReference>
<evidence type="ECO:0000313" key="6">
    <source>
        <dbReference type="Proteomes" id="UP000622317"/>
    </source>
</evidence>
<dbReference type="SUPFAM" id="SSF46785">
    <property type="entry name" value="Winged helix' DNA-binding domain"/>
    <property type="match status" value="1"/>
</dbReference>
<dbReference type="PANTHER" id="PTHR30363">
    <property type="entry name" value="HTH-TYPE TRANSCRIPTIONAL REGULATOR SRLR-RELATED"/>
    <property type="match status" value="1"/>
</dbReference>
<dbReference type="PROSITE" id="PS51000">
    <property type="entry name" value="HTH_DEOR_2"/>
    <property type="match status" value="1"/>
</dbReference>
<gene>
    <name evidence="5" type="ORF">IEN85_20660</name>
</gene>
<keyword evidence="6" id="KW-1185">Reference proteome</keyword>
<dbReference type="SMART" id="SM00420">
    <property type="entry name" value="HTH_DEOR"/>
    <property type="match status" value="1"/>
</dbReference>
<name>A0A927FEH7_9BACT</name>
<dbReference type="InterPro" id="IPR036390">
    <property type="entry name" value="WH_DNA-bd_sf"/>
</dbReference>
<proteinExistence type="predicted"/>
<dbReference type="Gene3D" id="1.10.10.10">
    <property type="entry name" value="Winged helix-like DNA-binding domain superfamily/Winged helix DNA-binding domain"/>
    <property type="match status" value="1"/>
</dbReference>
<dbReference type="SUPFAM" id="SSF100950">
    <property type="entry name" value="NagB/RpiA/CoA transferase-like"/>
    <property type="match status" value="1"/>
</dbReference>
<dbReference type="Pfam" id="PF00455">
    <property type="entry name" value="DeoRC"/>
    <property type="match status" value="1"/>
</dbReference>
<dbReference type="PROSITE" id="PS00894">
    <property type="entry name" value="HTH_DEOR_1"/>
    <property type="match status" value="1"/>
</dbReference>
<dbReference type="InterPro" id="IPR001034">
    <property type="entry name" value="DeoR_HTH"/>
</dbReference>
<dbReference type="PRINTS" id="PR00037">
    <property type="entry name" value="HTHLACR"/>
</dbReference>
<dbReference type="PANTHER" id="PTHR30363:SF44">
    <property type="entry name" value="AGA OPERON TRANSCRIPTIONAL REPRESSOR-RELATED"/>
    <property type="match status" value="1"/>
</dbReference>
<keyword evidence="1" id="KW-0805">Transcription regulation</keyword>
<evidence type="ECO:0000259" key="4">
    <source>
        <dbReference type="PROSITE" id="PS51000"/>
    </source>
</evidence>
<dbReference type="Proteomes" id="UP000622317">
    <property type="component" value="Unassembled WGS sequence"/>
</dbReference>
<dbReference type="AlphaFoldDB" id="A0A927FEH7"/>
<protein>
    <submittedName>
        <fullName evidence="5">DeoR/GlpR transcriptional regulator</fullName>
    </submittedName>
</protein>
<accession>A0A927FEH7</accession>
<evidence type="ECO:0000256" key="1">
    <source>
        <dbReference type="ARBA" id="ARBA00023015"/>
    </source>
</evidence>
<reference evidence="5" key="1">
    <citation type="submission" date="2020-09" db="EMBL/GenBank/DDBJ databases">
        <title>Pelagicoccus enzymogenes sp. nov. with an EPS production, isolated from marine sediment.</title>
        <authorList>
            <person name="Feng X."/>
        </authorList>
    </citation>
    <scope>NUCLEOTIDE SEQUENCE</scope>
    <source>
        <strain evidence="5">NFK12</strain>
    </source>
</reference>
<dbReference type="InterPro" id="IPR036388">
    <property type="entry name" value="WH-like_DNA-bd_sf"/>
</dbReference>
<feature type="domain" description="HTH deoR-type" evidence="4">
    <location>
        <begin position="3"/>
        <end position="58"/>
    </location>
</feature>
<dbReference type="InterPro" id="IPR037171">
    <property type="entry name" value="NagB/RpiA_transferase-like"/>
</dbReference>
<evidence type="ECO:0000256" key="2">
    <source>
        <dbReference type="ARBA" id="ARBA00023125"/>
    </source>
</evidence>
<evidence type="ECO:0000256" key="3">
    <source>
        <dbReference type="ARBA" id="ARBA00023163"/>
    </source>
</evidence>
<organism evidence="5 6">
    <name type="scientific">Pelagicoccus enzymogenes</name>
    <dbReference type="NCBI Taxonomy" id="2773457"/>
    <lineage>
        <taxon>Bacteria</taxon>
        <taxon>Pseudomonadati</taxon>
        <taxon>Verrucomicrobiota</taxon>
        <taxon>Opitutia</taxon>
        <taxon>Puniceicoccales</taxon>
        <taxon>Pelagicoccaceae</taxon>
        <taxon>Pelagicoccus</taxon>
    </lineage>
</organism>
<comment type="caution">
    <text evidence="5">The sequence shown here is derived from an EMBL/GenBank/DDBJ whole genome shotgun (WGS) entry which is preliminary data.</text>
</comment>
<keyword evidence="2" id="KW-0238">DNA-binding</keyword>